<comment type="caution">
    <text evidence="9">The sequence shown here is derived from an EMBL/GenBank/DDBJ whole genome shotgun (WGS) entry which is preliminary data.</text>
</comment>
<protein>
    <recommendedName>
        <fullName evidence="7">Carboxypeptidase</fullName>
        <ecNumber evidence="7">3.4.16.-</ecNumber>
    </recommendedName>
</protein>
<gene>
    <name evidence="9" type="ORF">BCR33DRAFT_698025</name>
</gene>
<dbReference type="InterPro" id="IPR029058">
    <property type="entry name" value="AB_hydrolase_fold"/>
</dbReference>
<keyword evidence="6" id="KW-0325">Glycoprotein</keyword>
<feature type="transmembrane region" description="Helical" evidence="8">
    <location>
        <begin position="66"/>
        <end position="86"/>
    </location>
</feature>
<keyword evidence="3 7" id="KW-0645">Protease</keyword>
<evidence type="ECO:0000256" key="3">
    <source>
        <dbReference type="ARBA" id="ARBA00022670"/>
    </source>
</evidence>
<evidence type="ECO:0000256" key="5">
    <source>
        <dbReference type="ARBA" id="ARBA00022801"/>
    </source>
</evidence>
<dbReference type="GO" id="GO:0004185">
    <property type="term" value="F:serine-type carboxypeptidase activity"/>
    <property type="evidence" value="ECO:0007669"/>
    <property type="project" value="UniProtKB-UniRule"/>
</dbReference>
<evidence type="ECO:0000256" key="8">
    <source>
        <dbReference type="SAM" id="Phobius"/>
    </source>
</evidence>
<evidence type="ECO:0000313" key="9">
    <source>
        <dbReference type="EMBL" id="ORY43858.1"/>
    </source>
</evidence>
<dbReference type="Proteomes" id="UP000193642">
    <property type="component" value="Unassembled WGS sequence"/>
</dbReference>
<keyword evidence="8" id="KW-0812">Transmembrane</keyword>
<sequence>MFVRGLAITLALLLYIGFVILSLSTRVPTPTRSNYTAAAKQYLVKHSKLPWANGVAPIKESFAGLVGIRFVATFFVANASLFFWFFPSLTQTQTQTQTGPEDDPAPLIVWLQGGPGSSSMIGLFYEMGPLRVNNDLTLTRNNWTWNEKASMLFIDNPAGVGYSKVSPTSQSTPSFSATSGPSYKNGYVTNQAAVGRDLVLFLEEFYKLFPAQRKAKLYLTGESYAGKYIPSFANAIIEHNKNMSEKDETNDDFRLKQYFFPLNGIAIGNGLTDPASQVLAHAPLALALGLVSKKQSEVLNSYAQDSVQKASKGQWREATLARNEIFAKFKEFSGNINPYDVRKGSVQNSWVDMETLLNIDTVKKALNVPTVYKFEKDPKVAEAMFEDGMKSSKGVVSETAESLKVLLYQGQFDYRDGILSCNDWISQLEWTGQKDYSEAPRNIWKIGNTTVGYVTEHKHLRRVEVLHAGHLSPKDAPEATREMIYELIGLN</sequence>
<dbReference type="STRING" id="329046.A0A1Y2C9Y7"/>
<reference evidence="9 10" key="1">
    <citation type="submission" date="2016-07" db="EMBL/GenBank/DDBJ databases">
        <title>Pervasive Adenine N6-methylation of Active Genes in Fungi.</title>
        <authorList>
            <consortium name="DOE Joint Genome Institute"/>
            <person name="Mondo S.J."/>
            <person name="Dannebaum R.O."/>
            <person name="Kuo R.C."/>
            <person name="Labutti K."/>
            <person name="Haridas S."/>
            <person name="Kuo A."/>
            <person name="Salamov A."/>
            <person name="Ahrendt S.R."/>
            <person name="Lipzen A."/>
            <person name="Sullivan W."/>
            <person name="Andreopoulos W.B."/>
            <person name="Clum A."/>
            <person name="Lindquist E."/>
            <person name="Daum C."/>
            <person name="Ramamoorthy G.K."/>
            <person name="Gryganskyi A."/>
            <person name="Culley D."/>
            <person name="Magnuson J.K."/>
            <person name="James T.Y."/>
            <person name="O'Malley M.A."/>
            <person name="Stajich J.E."/>
            <person name="Spatafora J.W."/>
            <person name="Visel A."/>
            <person name="Grigoriev I.V."/>
        </authorList>
    </citation>
    <scope>NUCLEOTIDE SEQUENCE [LARGE SCALE GENOMIC DNA]</scope>
    <source>
        <strain evidence="9 10">JEL800</strain>
    </source>
</reference>
<dbReference type="PANTHER" id="PTHR11802">
    <property type="entry name" value="SERINE PROTEASE FAMILY S10 SERINE CARBOXYPEPTIDASE"/>
    <property type="match status" value="1"/>
</dbReference>
<dbReference type="AlphaFoldDB" id="A0A1Y2C9Y7"/>
<proteinExistence type="inferred from homology"/>
<keyword evidence="5 7" id="KW-0378">Hydrolase</keyword>
<keyword evidence="4" id="KW-0732">Signal</keyword>
<dbReference type="InterPro" id="IPR018202">
    <property type="entry name" value="Ser_caboxypep_ser_AS"/>
</dbReference>
<dbReference type="OrthoDB" id="443318at2759"/>
<evidence type="ECO:0000256" key="1">
    <source>
        <dbReference type="ARBA" id="ARBA00009431"/>
    </source>
</evidence>
<dbReference type="PRINTS" id="PR00724">
    <property type="entry name" value="CRBOXYPTASEC"/>
</dbReference>
<dbReference type="InterPro" id="IPR001563">
    <property type="entry name" value="Peptidase_S10"/>
</dbReference>
<dbReference type="PANTHER" id="PTHR11802:SF472">
    <property type="entry name" value="SERINE CARBOXYPEPTIDASE CPVL-RELATED"/>
    <property type="match status" value="1"/>
</dbReference>
<evidence type="ECO:0000313" key="10">
    <source>
        <dbReference type="Proteomes" id="UP000193642"/>
    </source>
</evidence>
<evidence type="ECO:0000256" key="7">
    <source>
        <dbReference type="RuleBase" id="RU361156"/>
    </source>
</evidence>
<evidence type="ECO:0000256" key="4">
    <source>
        <dbReference type="ARBA" id="ARBA00022729"/>
    </source>
</evidence>
<dbReference type="EC" id="3.4.16.-" evidence="7"/>
<evidence type="ECO:0000256" key="2">
    <source>
        <dbReference type="ARBA" id="ARBA00022645"/>
    </source>
</evidence>
<keyword evidence="8" id="KW-0472">Membrane</keyword>
<dbReference type="GO" id="GO:0006508">
    <property type="term" value="P:proteolysis"/>
    <property type="evidence" value="ECO:0007669"/>
    <property type="project" value="UniProtKB-KW"/>
</dbReference>
<organism evidence="9 10">
    <name type="scientific">Rhizoclosmatium globosum</name>
    <dbReference type="NCBI Taxonomy" id="329046"/>
    <lineage>
        <taxon>Eukaryota</taxon>
        <taxon>Fungi</taxon>
        <taxon>Fungi incertae sedis</taxon>
        <taxon>Chytridiomycota</taxon>
        <taxon>Chytridiomycota incertae sedis</taxon>
        <taxon>Chytridiomycetes</taxon>
        <taxon>Chytridiales</taxon>
        <taxon>Chytriomycetaceae</taxon>
        <taxon>Rhizoclosmatium</taxon>
    </lineage>
</organism>
<accession>A0A1Y2C9Y7</accession>
<dbReference type="EMBL" id="MCGO01000024">
    <property type="protein sequence ID" value="ORY43858.1"/>
    <property type="molecule type" value="Genomic_DNA"/>
</dbReference>
<evidence type="ECO:0000256" key="6">
    <source>
        <dbReference type="ARBA" id="ARBA00023180"/>
    </source>
</evidence>
<comment type="similarity">
    <text evidence="1 7">Belongs to the peptidase S10 family.</text>
</comment>
<dbReference type="Gene3D" id="3.40.50.1820">
    <property type="entry name" value="alpha/beta hydrolase"/>
    <property type="match status" value="1"/>
</dbReference>
<name>A0A1Y2C9Y7_9FUNG</name>
<keyword evidence="8" id="KW-1133">Transmembrane helix</keyword>
<keyword evidence="2 7" id="KW-0121">Carboxypeptidase</keyword>
<dbReference type="SUPFAM" id="SSF53474">
    <property type="entry name" value="alpha/beta-Hydrolases"/>
    <property type="match status" value="1"/>
</dbReference>
<dbReference type="PROSITE" id="PS00131">
    <property type="entry name" value="CARBOXYPEPT_SER_SER"/>
    <property type="match status" value="1"/>
</dbReference>
<dbReference type="Pfam" id="PF00450">
    <property type="entry name" value="Peptidase_S10"/>
    <property type="match status" value="1"/>
</dbReference>
<feature type="transmembrane region" description="Helical" evidence="8">
    <location>
        <begin position="6"/>
        <end position="23"/>
    </location>
</feature>
<keyword evidence="10" id="KW-1185">Reference proteome</keyword>